<reference evidence="1 2" key="1">
    <citation type="journal article" date="2019" name="Sci. Rep.">
        <title>Orb-weaving spider Araneus ventricosus genome elucidates the spidroin gene catalogue.</title>
        <authorList>
            <person name="Kono N."/>
            <person name="Nakamura H."/>
            <person name="Ohtoshi R."/>
            <person name="Moran D.A.P."/>
            <person name="Shinohara A."/>
            <person name="Yoshida Y."/>
            <person name="Fujiwara M."/>
            <person name="Mori M."/>
            <person name="Tomita M."/>
            <person name="Arakawa K."/>
        </authorList>
    </citation>
    <scope>NUCLEOTIDE SEQUENCE [LARGE SCALE GENOMIC DNA]</scope>
</reference>
<comment type="caution">
    <text evidence="1">The sequence shown here is derived from an EMBL/GenBank/DDBJ whole genome shotgun (WGS) entry which is preliminary data.</text>
</comment>
<organism evidence="1 2">
    <name type="scientific">Araneus ventricosus</name>
    <name type="common">Orbweaver spider</name>
    <name type="synonym">Epeira ventricosa</name>
    <dbReference type="NCBI Taxonomy" id="182803"/>
    <lineage>
        <taxon>Eukaryota</taxon>
        <taxon>Metazoa</taxon>
        <taxon>Ecdysozoa</taxon>
        <taxon>Arthropoda</taxon>
        <taxon>Chelicerata</taxon>
        <taxon>Arachnida</taxon>
        <taxon>Araneae</taxon>
        <taxon>Araneomorphae</taxon>
        <taxon>Entelegynae</taxon>
        <taxon>Araneoidea</taxon>
        <taxon>Araneidae</taxon>
        <taxon>Araneus</taxon>
    </lineage>
</organism>
<protein>
    <submittedName>
        <fullName evidence="1">Uncharacterized protein</fullName>
    </submittedName>
</protein>
<evidence type="ECO:0000313" key="2">
    <source>
        <dbReference type="Proteomes" id="UP000499080"/>
    </source>
</evidence>
<dbReference type="AlphaFoldDB" id="A0A4Y2S5E8"/>
<name>A0A4Y2S5E8_ARAVE</name>
<gene>
    <name evidence="1" type="ORF">AVEN_206196_1</name>
</gene>
<evidence type="ECO:0000313" key="1">
    <source>
        <dbReference type="EMBL" id="GBN83458.1"/>
    </source>
</evidence>
<dbReference type="Proteomes" id="UP000499080">
    <property type="component" value="Unassembled WGS sequence"/>
</dbReference>
<proteinExistence type="predicted"/>
<accession>A0A4Y2S5E8</accession>
<keyword evidence="2" id="KW-1185">Reference proteome</keyword>
<dbReference type="EMBL" id="BGPR01019968">
    <property type="protein sequence ID" value="GBN83458.1"/>
    <property type="molecule type" value="Genomic_DNA"/>
</dbReference>
<sequence>MVVTGSKIRTISGMVKHFPAELPQQLLCVQCCIRASVVVEQSPSDYHLFQDLEQYFPSDNSTADRRLSQSGSALRWQISSTPVYRNWFHGMTHSSIPVVRVVGGS</sequence>